<keyword evidence="1" id="KW-1133">Transmembrane helix</keyword>
<name>A0A381P808_9ZZZZ</name>
<reference evidence="3" key="1">
    <citation type="submission" date="2018-05" db="EMBL/GenBank/DDBJ databases">
        <authorList>
            <person name="Lanie J.A."/>
            <person name="Ng W.-L."/>
            <person name="Kazmierczak K.M."/>
            <person name="Andrzejewski T.M."/>
            <person name="Davidsen T.M."/>
            <person name="Wayne K.J."/>
            <person name="Tettelin H."/>
            <person name="Glass J.I."/>
            <person name="Rusch D."/>
            <person name="Podicherti R."/>
            <person name="Tsui H.-C.T."/>
            <person name="Winkler M.E."/>
        </authorList>
    </citation>
    <scope>NUCLEOTIDE SEQUENCE</scope>
</reference>
<evidence type="ECO:0000313" key="3">
    <source>
        <dbReference type="EMBL" id="SUZ63075.1"/>
    </source>
</evidence>
<keyword evidence="1" id="KW-0812">Transmembrane</keyword>
<dbReference type="AlphaFoldDB" id="A0A381P808"/>
<proteinExistence type="predicted"/>
<feature type="transmembrane region" description="Helical" evidence="1">
    <location>
        <begin position="53"/>
        <end position="74"/>
    </location>
</feature>
<dbReference type="EMBL" id="UINC01000907">
    <property type="protein sequence ID" value="SUZ63075.1"/>
    <property type="molecule type" value="Genomic_DNA"/>
</dbReference>
<keyword evidence="1" id="KW-0472">Membrane</keyword>
<sequence length="114" mass="12445">MLQVCSSSSGAALRDSVQALAREGWTTDDLVDWVLANHGEEYLAYPEASGTGLFAWIVPPAAILLGALVVVATLRYMRRSAPPVETANIEFSDEEEARLREAMKDMDSAEEPVF</sequence>
<feature type="domain" description="CcmH/CycL/Ccl2/NrfF N-terminal" evidence="2">
    <location>
        <begin position="7"/>
        <end position="102"/>
    </location>
</feature>
<evidence type="ECO:0000256" key="1">
    <source>
        <dbReference type="SAM" id="Phobius"/>
    </source>
</evidence>
<accession>A0A381P808</accession>
<dbReference type="Pfam" id="PF03918">
    <property type="entry name" value="CcmH"/>
    <property type="match status" value="1"/>
</dbReference>
<gene>
    <name evidence="3" type="ORF">METZ01_LOCUS15929</name>
</gene>
<protein>
    <recommendedName>
        <fullName evidence="2">CcmH/CycL/Ccl2/NrfF N-terminal domain-containing protein</fullName>
    </recommendedName>
</protein>
<organism evidence="3">
    <name type="scientific">marine metagenome</name>
    <dbReference type="NCBI Taxonomy" id="408172"/>
    <lineage>
        <taxon>unclassified sequences</taxon>
        <taxon>metagenomes</taxon>
        <taxon>ecological metagenomes</taxon>
    </lineage>
</organism>
<dbReference type="InterPro" id="IPR005616">
    <property type="entry name" value="CcmH/CycL/Ccl2/NrfF_N"/>
</dbReference>
<evidence type="ECO:0000259" key="2">
    <source>
        <dbReference type="Pfam" id="PF03918"/>
    </source>
</evidence>